<dbReference type="PANTHER" id="PTHR33389">
    <property type="entry name" value="FAMILY PROTEIN, PUTATIVE (DUF2921)-RELATED"/>
    <property type="match status" value="1"/>
</dbReference>
<dbReference type="eggNOG" id="ENOG502QUZB">
    <property type="taxonomic scope" value="Eukaryota"/>
</dbReference>
<feature type="domain" description="DUF2921" evidence="13">
    <location>
        <begin position="511"/>
        <end position="711"/>
    </location>
</feature>
<dbReference type="OrthoDB" id="618601at2759"/>
<keyword evidence="6 10" id="KW-0812">Transmembrane</keyword>
<comment type="pathway">
    <text evidence="3">Protein modification; protein ubiquitination.</text>
</comment>
<comment type="catalytic activity">
    <reaction evidence="1">
        <text>S-ubiquitinyl-[E2 ubiquitin-conjugating enzyme]-L-cysteine + [acceptor protein]-L-lysine = [E2 ubiquitin-conjugating enzyme]-L-cysteine + N(6)-ubiquitinyl-[acceptor protein]-L-lysine.</text>
        <dbReference type="EC" id="2.3.2.27"/>
    </reaction>
</comment>
<keyword evidence="7" id="KW-0833">Ubl conjugation pathway</keyword>
<evidence type="ECO:0000256" key="5">
    <source>
        <dbReference type="ARBA" id="ARBA00022679"/>
    </source>
</evidence>
<proteinExistence type="predicted"/>
<dbReference type="EC" id="2.3.2.27" evidence="4"/>
<evidence type="ECO:0000259" key="12">
    <source>
        <dbReference type="Pfam" id="PF11145"/>
    </source>
</evidence>
<evidence type="ECO:0000256" key="3">
    <source>
        <dbReference type="ARBA" id="ARBA00004906"/>
    </source>
</evidence>
<keyword evidence="9 10" id="KW-0472">Membrane</keyword>
<feature type="transmembrane region" description="Helical" evidence="10">
    <location>
        <begin position="858"/>
        <end position="879"/>
    </location>
</feature>
<dbReference type="InterPro" id="IPR021319">
    <property type="entry name" value="DUF2921"/>
</dbReference>
<dbReference type="InterPro" id="IPR057425">
    <property type="entry name" value="DUF2921_N"/>
</dbReference>
<dbReference type="Pfam" id="PF11145">
    <property type="entry name" value="DUF2921"/>
    <property type="match status" value="1"/>
</dbReference>
<gene>
    <name evidence="14" type="ORF">AMTR_s00122p00129500</name>
</gene>
<dbReference type="Gramene" id="ERM97083">
    <property type="protein sequence ID" value="ERM97083"/>
    <property type="gene ID" value="AMTR_s00122p00129500"/>
</dbReference>
<dbReference type="HOGENOM" id="CLU_010568_0_0_1"/>
<keyword evidence="8 10" id="KW-1133">Transmembrane helix</keyword>
<evidence type="ECO:0000256" key="2">
    <source>
        <dbReference type="ARBA" id="ARBA00004127"/>
    </source>
</evidence>
<keyword evidence="11" id="KW-0732">Signal</keyword>
<feature type="transmembrane region" description="Helical" evidence="10">
    <location>
        <begin position="735"/>
        <end position="755"/>
    </location>
</feature>
<evidence type="ECO:0000259" key="13">
    <source>
        <dbReference type="Pfam" id="PF25333"/>
    </source>
</evidence>
<evidence type="ECO:0000256" key="11">
    <source>
        <dbReference type="SAM" id="SignalP"/>
    </source>
</evidence>
<dbReference type="EMBL" id="KI396610">
    <property type="protein sequence ID" value="ERM97083.1"/>
    <property type="molecule type" value="Genomic_DNA"/>
</dbReference>
<dbReference type="STRING" id="13333.W1NN90"/>
<feature type="transmembrane region" description="Helical" evidence="10">
    <location>
        <begin position="806"/>
        <end position="828"/>
    </location>
</feature>
<evidence type="ECO:0000256" key="9">
    <source>
        <dbReference type="ARBA" id="ARBA00023136"/>
    </source>
</evidence>
<dbReference type="GO" id="GO:0061630">
    <property type="term" value="F:ubiquitin protein ligase activity"/>
    <property type="evidence" value="ECO:0007669"/>
    <property type="project" value="UniProtKB-EC"/>
</dbReference>
<evidence type="ECO:0000313" key="15">
    <source>
        <dbReference type="Proteomes" id="UP000017836"/>
    </source>
</evidence>
<evidence type="ECO:0000256" key="6">
    <source>
        <dbReference type="ARBA" id="ARBA00022692"/>
    </source>
</evidence>
<reference evidence="15" key="1">
    <citation type="journal article" date="2013" name="Science">
        <title>The Amborella genome and the evolution of flowering plants.</title>
        <authorList>
            <consortium name="Amborella Genome Project"/>
        </authorList>
    </citation>
    <scope>NUCLEOTIDE SEQUENCE [LARGE SCALE GENOMIC DNA]</scope>
</reference>
<accession>W1NN90</accession>
<feature type="domain" description="DUF2921" evidence="13">
    <location>
        <begin position="285"/>
        <end position="472"/>
    </location>
</feature>
<dbReference type="KEGG" id="atr:18425033"/>
<keyword evidence="5" id="KW-0808">Transferase</keyword>
<evidence type="ECO:0000313" key="14">
    <source>
        <dbReference type="EMBL" id="ERM97083.1"/>
    </source>
</evidence>
<dbReference type="PANTHER" id="PTHR33389:SF4">
    <property type="entry name" value="PII, URIDYLYLTRANSFERASE (DUF2921)"/>
    <property type="match status" value="1"/>
</dbReference>
<dbReference type="AlphaFoldDB" id="W1NN90"/>
<dbReference type="OMA" id="EVKKECA"/>
<evidence type="ECO:0000256" key="1">
    <source>
        <dbReference type="ARBA" id="ARBA00000900"/>
    </source>
</evidence>
<evidence type="ECO:0000256" key="10">
    <source>
        <dbReference type="SAM" id="Phobius"/>
    </source>
</evidence>
<evidence type="ECO:0000256" key="7">
    <source>
        <dbReference type="ARBA" id="ARBA00022786"/>
    </source>
</evidence>
<name>W1NN90_AMBTC</name>
<comment type="subcellular location">
    <subcellularLocation>
        <location evidence="2">Endomembrane system</location>
        <topology evidence="2">Multi-pass membrane protein</topology>
    </subcellularLocation>
</comment>
<feature type="domain" description="SWEET-like" evidence="12">
    <location>
        <begin position="723"/>
        <end position="1009"/>
    </location>
</feature>
<sequence length="1059" mass="120294">MDRRRLVLCLYVTVALLPGLAFSQFPDINTLIEVAQENYDRYPEVQKECGSFISQASELKKDEHMEYKYTLRNELSFSEGDWVQKSGDAPLMPFGNGKTNLGSGNDMGFLFPQKLASFSVGNIAPIDTRSRSMNISGSLQLAILNNTIISQGYSQSPFSPHFELGPSYSLLTVIFQGVYMESERNGGERTLCMLGNTLLPSRQVDSTDPWPWLNTTSYYQPHLLEDENILLVLHYPMKFTLTSRAIRGEMQSFNRNSNPKYFDSVRISSQLGAYSNYQFGSEKLVAKACDPYPYRDNVIDKDIELVKGREYCGILERFSSGETFKIVPNWNCNVTDEYCSKLGPFDSAADIKATDGAFNNVKLVIRDIRCEPRFNSSSARIASVFRAITPSEDPHASAQRSGLNGMVLSAEGIWNSSIGQLCMVGCLGNLDKGMEVCNSRICLYVFLTFSIKQRNLVSGTISSIKNGSDSYYPLSFERLVNHPSELWNVLGSDNLSYKYTKIGLAGAFLERTEPYGFGDVIKKSLLNYPQKEKGRKEFSLSLLSEDLTLHISAVPDPPPKARFRKTFVQLEMLTIGSFFGGYWLRNASYGDLVDKRGPVYSNAEPTEKKLLLNVSAELKLTGTAYENVSTLFLEGLYDEIVGKMYLIGCRDVRASWKVLFESMDLEDGLDCLIEVKIEYPPTTAHWLMSPSAKISISSQRNEDDPLYFPLIKLQTFPIMYRRQREEIISRKGVEGALRILTLSVMISCILSQLFYIRDKAEVVPFISLMMLGVQALGYSIPLITGAEALFERVTSEPYDERYMENYRWFNVIDYAIKMLVLVAFLLTLRLGQKVWKARIRLLTRAPLEPGRVPSDRRVFFTCLGIHSLGFVLILIVHSLKAGQRPLNSETYIDSRGYTHKQREWETELKEYIGLVQDFFLLPQIVGNFLWQIDCKPLRKAYYIGVTIVRLLPHVYDYIRAPVFNPYFSEEYEFVNPSLDFYSKFGDVAIPVTAFVLAIIVYVQQRWSYQKLRQTLLKQGKLLPLGSRAYERLPSRSFEAELVTGVNETATVDHVSQDEQ</sequence>
<dbReference type="Proteomes" id="UP000017836">
    <property type="component" value="Unassembled WGS sequence"/>
</dbReference>
<protein>
    <recommendedName>
        <fullName evidence="4">RING-type E3 ubiquitin transferase</fullName>
        <ecNumber evidence="4">2.3.2.27</ecNumber>
    </recommendedName>
</protein>
<evidence type="ECO:0000256" key="8">
    <source>
        <dbReference type="ARBA" id="ARBA00022989"/>
    </source>
</evidence>
<dbReference type="GO" id="GO:0012505">
    <property type="term" value="C:endomembrane system"/>
    <property type="evidence" value="ECO:0007669"/>
    <property type="project" value="UniProtKB-SubCell"/>
</dbReference>
<keyword evidence="15" id="KW-1185">Reference proteome</keyword>
<organism evidence="14 15">
    <name type="scientific">Amborella trichopoda</name>
    <dbReference type="NCBI Taxonomy" id="13333"/>
    <lineage>
        <taxon>Eukaryota</taxon>
        <taxon>Viridiplantae</taxon>
        <taxon>Streptophyta</taxon>
        <taxon>Embryophyta</taxon>
        <taxon>Tracheophyta</taxon>
        <taxon>Spermatophyta</taxon>
        <taxon>Magnoliopsida</taxon>
        <taxon>Amborellales</taxon>
        <taxon>Amborellaceae</taxon>
        <taxon>Amborella</taxon>
    </lineage>
</organism>
<feature type="transmembrane region" description="Helical" evidence="10">
    <location>
        <begin position="980"/>
        <end position="1002"/>
    </location>
</feature>
<feature type="domain" description="DUF2921" evidence="13">
    <location>
        <begin position="45"/>
        <end position="265"/>
    </location>
</feature>
<dbReference type="Pfam" id="PF25333">
    <property type="entry name" value="DUF2921_N"/>
    <property type="match status" value="3"/>
</dbReference>
<feature type="chain" id="PRO_5004807800" description="RING-type E3 ubiquitin transferase" evidence="11">
    <location>
        <begin position="24"/>
        <end position="1059"/>
    </location>
</feature>
<feature type="transmembrane region" description="Helical" evidence="10">
    <location>
        <begin position="762"/>
        <end position="786"/>
    </location>
</feature>
<evidence type="ECO:0000256" key="4">
    <source>
        <dbReference type="ARBA" id="ARBA00012483"/>
    </source>
</evidence>
<feature type="signal peptide" evidence="11">
    <location>
        <begin position="1"/>
        <end position="23"/>
    </location>
</feature>